<dbReference type="PANTHER" id="PTHR43692">
    <property type="entry name" value="UDP-N-ACETYLMURAMOYLALANINE--D-GLUTAMATE LIGASE"/>
    <property type="match status" value="1"/>
</dbReference>
<proteinExistence type="inferred from homology"/>
<evidence type="ECO:0000256" key="12">
    <source>
        <dbReference type="ARBA" id="ARBA00030398"/>
    </source>
</evidence>
<dbReference type="Gene3D" id="3.90.190.20">
    <property type="entry name" value="Mur ligase, C-terminal domain"/>
    <property type="match status" value="1"/>
</dbReference>
<comment type="function">
    <text evidence="1">Cell wall formation. Catalyzes the addition of glutamate to the nucleotide precursor UDP-N-acetylmuramoyl-L-alanine (UMA).</text>
</comment>
<comment type="caution">
    <text evidence="16">The sequence shown here is derived from an EMBL/GenBank/DDBJ whole genome shotgun (WGS) entry which is preliminary data.</text>
</comment>
<gene>
    <name evidence="16" type="ORF">IAA08_04365</name>
</gene>
<dbReference type="GO" id="GO:0051301">
    <property type="term" value="P:cell division"/>
    <property type="evidence" value="ECO:0007669"/>
    <property type="project" value="InterPro"/>
</dbReference>
<evidence type="ECO:0000313" key="16">
    <source>
        <dbReference type="EMBL" id="HIZ07153.1"/>
    </source>
</evidence>
<accession>A0A9D2IG63</accession>
<name>A0A9D2IG63_9FIRM</name>
<evidence type="ECO:0000256" key="7">
    <source>
        <dbReference type="ARBA" id="ARBA00022741"/>
    </source>
</evidence>
<dbReference type="EC" id="6.3.2.9" evidence="3"/>
<evidence type="ECO:0000256" key="10">
    <source>
        <dbReference type="ARBA" id="ARBA00022984"/>
    </source>
</evidence>
<evidence type="ECO:0000256" key="5">
    <source>
        <dbReference type="ARBA" id="ARBA00022490"/>
    </source>
</evidence>
<keyword evidence="8" id="KW-0067">ATP-binding</keyword>
<evidence type="ECO:0000256" key="11">
    <source>
        <dbReference type="ARBA" id="ARBA00023316"/>
    </source>
</evidence>
<dbReference type="InterPro" id="IPR005762">
    <property type="entry name" value="MurD"/>
</dbReference>
<dbReference type="InterPro" id="IPR004101">
    <property type="entry name" value="Mur_ligase_C"/>
</dbReference>
<evidence type="ECO:0000256" key="2">
    <source>
        <dbReference type="ARBA" id="ARBA00010416"/>
    </source>
</evidence>
<keyword evidence="9" id="KW-0133">Cell shape</keyword>
<keyword evidence="10" id="KW-0573">Peptidoglycan synthesis</keyword>
<dbReference type="SUPFAM" id="SSF53623">
    <property type="entry name" value="MurD-like peptide ligases, catalytic domain"/>
    <property type="match status" value="1"/>
</dbReference>
<feature type="non-terminal residue" evidence="16">
    <location>
        <position position="1"/>
    </location>
</feature>
<keyword evidence="11" id="KW-0961">Cell wall biogenesis/degradation</keyword>
<dbReference type="Proteomes" id="UP000824024">
    <property type="component" value="Unassembled WGS sequence"/>
</dbReference>
<dbReference type="GO" id="GO:0071555">
    <property type="term" value="P:cell wall organization"/>
    <property type="evidence" value="ECO:0007669"/>
    <property type="project" value="UniProtKB-KW"/>
</dbReference>
<keyword evidence="7" id="KW-0547">Nucleotide-binding</keyword>
<dbReference type="InterPro" id="IPR036615">
    <property type="entry name" value="Mur_ligase_C_dom_sf"/>
</dbReference>
<organism evidence="16 17">
    <name type="scientific">Candidatus Eubacterium avistercoris</name>
    <dbReference type="NCBI Taxonomy" id="2838567"/>
    <lineage>
        <taxon>Bacteria</taxon>
        <taxon>Bacillati</taxon>
        <taxon>Bacillota</taxon>
        <taxon>Clostridia</taxon>
        <taxon>Eubacteriales</taxon>
        <taxon>Eubacteriaceae</taxon>
        <taxon>Eubacterium</taxon>
    </lineage>
</organism>
<dbReference type="GO" id="GO:0005737">
    <property type="term" value="C:cytoplasm"/>
    <property type="evidence" value="ECO:0007669"/>
    <property type="project" value="InterPro"/>
</dbReference>
<dbReference type="GO" id="GO:0005524">
    <property type="term" value="F:ATP binding"/>
    <property type="evidence" value="ECO:0007669"/>
    <property type="project" value="UniProtKB-KW"/>
</dbReference>
<evidence type="ECO:0000313" key="17">
    <source>
        <dbReference type="Proteomes" id="UP000824024"/>
    </source>
</evidence>
<dbReference type="InterPro" id="IPR036565">
    <property type="entry name" value="Mur-like_cat_sf"/>
</dbReference>
<comment type="catalytic activity">
    <reaction evidence="14">
        <text>UDP-N-acetyl-alpha-D-muramoyl-L-alanine + D-glutamate + ATP = UDP-N-acetyl-alpha-D-muramoyl-L-alanyl-D-glutamate + ADP + phosphate + H(+)</text>
        <dbReference type="Rhea" id="RHEA:16429"/>
        <dbReference type="ChEBI" id="CHEBI:15378"/>
        <dbReference type="ChEBI" id="CHEBI:29986"/>
        <dbReference type="ChEBI" id="CHEBI:30616"/>
        <dbReference type="ChEBI" id="CHEBI:43474"/>
        <dbReference type="ChEBI" id="CHEBI:83898"/>
        <dbReference type="ChEBI" id="CHEBI:83900"/>
        <dbReference type="ChEBI" id="CHEBI:456216"/>
        <dbReference type="EC" id="6.3.2.9"/>
    </reaction>
</comment>
<evidence type="ECO:0000256" key="8">
    <source>
        <dbReference type="ARBA" id="ARBA00022840"/>
    </source>
</evidence>
<dbReference type="GO" id="GO:0009252">
    <property type="term" value="P:peptidoglycan biosynthetic process"/>
    <property type="evidence" value="ECO:0007669"/>
    <property type="project" value="UniProtKB-KW"/>
</dbReference>
<feature type="domain" description="Mur ligase C-terminal" evidence="15">
    <location>
        <begin position="60"/>
        <end position="174"/>
    </location>
</feature>
<dbReference type="GO" id="GO:0008360">
    <property type="term" value="P:regulation of cell shape"/>
    <property type="evidence" value="ECO:0007669"/>
    <property type="project" value="UniProtKB-KW"/>
</dbReference>
<evidence type="ECO:0000256" key="9">
    <source>
        <dbReference type="ARBA" id="ARBA00022960"/>
    </source>
</evidence>
<evidence type="ECO:0000256" key="6">
    <source>
        <dbReference type="ARBA" id="ARBA00022598"/>
    </source>
</evidence>
<evidence type="ECO:0000256" key="14">
    <source>
        <dbReference type="ARBA" id="ARBA00047632"/>
    </source>
</evidence>
<evidence type="ECO:0000256" key="1">
    <source>
        <dbReference type="ARBA" id="ARBA00002734"/>
    </source>
</evidence>
<keyword evidence="5" id="KW-0963">Cytoplasm</keyword>
<dbReference type="Gene3D" id="3.40.1190.10">
    <property type="entry name" value="Mur-like, catalytic domain"/>
    <property type="match status" value="1"/>
</dbReference>
<dbReference type="SUPFAM" id="SSF53244">
    <property type="entry name" value="MurD-like peptide ligases, peptide-binding domain"/>
    <property type="match status" value="1"/>
</dbReference>
<evidence type="ECO:0000256" key="4">
    <source>
        <dbReference type="ARBA" id="ARBA00015655"/>
    </source>
</evidence>
<dbReference type="AlphaFoldDB" id="A0A9D2IG63"/>
<reference evidence="16" key="1">
    <citation type="journal article" date="2021" name="PeerJ">
        <title>Extensive microbial diversity within the chicken gut microbiome revealed by metagenomics and culture.</title>
        <authorList>
            <person name="Gilroy R."/>
            <person name="Ravi A."/>
            <person name="Getino M."/>
            <person name="Pursley I."/>
            <person name="Horton D.L."/>
            <person name="Alikhan N.F."/>
            <person name="Baker D."/>
            <person name="Gharbi K."/>
            <person name="Hall N."/>
            <person name="Watson M."/>
            <person name="Adriaenssens E.M."/>
            <person name="Foster-Nyarko E."/>
            <person name="Jarju S."/>
            <person name="Secka A."/>
            <person name="Antonio M."/>
            <person name="Oren A."/>
            <person name="Chaudhuri R.R."/>
            <person name="La Ragione R."/>
            <person name="Hildebrand F."/>
            <person name="Pallen M.J."/>
        </authorList>
    </citation>
    <scope>NUCLEOTIDE SEQUENCE</scope>
    <source>
        <strain evidence="16">CHK192-9172</strain>
    </source>
</reference>
<dbReference type="Pfam" id="PF02875">
    <property type="entry name" value="Mur_ligase_C"/>
    <property type="match status" value="1"/>
</dbReference>
<dbReference type="GO" id="GO:0008764">
    <property type="term" value="F:UDP-N-acetylmuramoylalanine-D-glutamate ligase activity"/>
    <property type="evidence" value="ECO:0007669"/>
    <property type="project" value="UniProtKB-EC"/>
</dbReference>
<reference evidence="16" key="2">
    <citation type="submission" date="2021-04" db="EMBL/GenBank/DDBJ databases">
        <authorList>
            <person name="Gilroy R."/>
        </authorList>
    </citation>
    <scope>NUCLEOTIDE SEQUENCE</scope>
    <source>
        <strain evidence="16">CHK192-9172</strain>
    </source>
</reference>
<protein>
    <recommendedName>
        <fullName evidence="4">UDP-N-acetylmuramoylalanine--D-glutamate ligase</fullName>
        <ecNumber evidence="3">6.3.2.9</ecNumber>
    </recommendedName>
    <alternativeName>
        <fullName evidence="13">D-glutamic acid-adding enzyme</fullName>
    </alternativeName>
    <alternativeName>
        <fullName evidence="12">UDP-N-acetylmuramoyl-L-alanyl-D-glutamate synthetase</fullName>
    </alternativeName>
</protein>
<evidence type="ECO:0000256" key="3">
    <source>
        <dbReference type="ARBA" id="ARBA00012212"/>
    </source>
</evidence>
<dbReference type="EMBL" id="DXCH01000124">
    <property type="protein sequence ID" value="HIZ07153.1"/>
    <property type="molecule type" value="Genomic_DNA"/>
</dbReference>
<evidence type="ECO:0000259" key="15">
    <source>
        <dbReference type="Pfam" id="PF02875"/>
    </source>
</evidence>
<sequence length="199" mass="22443">GEIIWAAEGKKQSVIRTDELNILGRHNYENAMAAAGMALEFGVPLEKIQETLRTFQAVEHRIEYVTEKRGVRFYNDSKGTNPDAAIKGIQAMNRPTLLIGGGYDKQSEYDEWIDSFDGKVKKLVLIGQTREKIAKTAREHGFYDYEFADSLEDAVRICYDNAAEGDAVLLSPACASWGMFPNYEVRGKMFKDLVYALKE</sequence>
<comment type="similarity">
    <text evidence="2">Belongs to the MurCDEF family.</text>
</comment>
<dbReference type="PANTHER" id="PTHR43692:SF1">
    <property type="entry name" value="UDP-N-ACETYLMURAMOYLALANINE--D-GLUTAMATE LIGASE"/>
    <property type="match status" value="1"/>
</dbReference>
<keyword evidence="6 16" id="KW-0436">Ligase</keyword>
<evidence type="ECO:0000256" key="13">
    <source>
        <dbReference type="ARBA" id="ARBA00032324"/>
    </source>
</evidence>